<accession>A0A1F6VBQ5</accession>
<protein>
    <recommendedName>
        <fullName evidence="10">Protein TonB</fullName>
    </recommendedName>
</protein>
<keyword evidence="8" id="KW-1133">Transmembrane helix</keyword>
<dbReference type="GO" id="GO:0031992">
    <property type="term" value="F:energy transducer activity"/>
    <property type="evidence" value="ECO:0007669"/>
    <property type="project" value="InterPro"/>
</dbReference>
<dbReference type="Proteomes" id="UP000179076">
    <property type="component" value="Unassembled WGS sequence"/>
</dbReference>
<evidence type="ECO:0000256" key="9">
    <source>
        <dbReference type="ARBA" id="ARBA00023136"/>
    </source>
</evidence>
<dbReference type="InterPro" id="IPR006260">
    <property type="entry name" value="TonB/TolA_C"/>
</dbReference>
<comment type="caution">
    <text evidence="13">The sequence shown here is derived from an EMBL/GenBank/DDBJ whole genome shotgun (WGS) entry which is preliminary data.</text>
</comment>
<evidence type="ECO:0000259" key="12">
    <source>
        <dbReference type="PROSITE" id="PS52015"/>
    </source>
</evidence>
<evidence type="ECO:0000256" key="3">
    <source>
        <dbReference type="ARBA" id="ARBA00022448"/>
    </source>
</evidence>
<evidence type="ECO:0000256" key="7">
    <source>
        <dbReference type="ARBA" id="ARBA00022927"/>
    </source>
</evidence>
<evidence type="ECO:0000256" key="1">
    <source>
        <dbReference type="ARBA" id="ARBA00004383"/>
    </source>
</evidence>
<comment type="function">
    <text evidence="10">Interacts with outer membrane receptor proteins that carry out high-affinity binding and energy dependent uptake into the periplasmic space of specific substrates. It could act to transduce energy from the cytoplasmic membrane to specific energy-requiring processes in the outer membrane, resulting in the release into the periplasm of ligands bound by these outer membrane proteins.</text>
</comment>
<sequence length="200" mass="21509">MLHGLLAFLAPSVDHTPLALATPTLKLVLIAQPGPAPRTLSRKTVSSSTSAPAPAVDPTPKVISDAAPDTRADPLPPPNRAVRNETLARIEQLDDVESAFDQTLSTYRALLETALAGQHHYPRLAQVRRWQGEVQIKLRVARDGHVLDARIIASSGHDVLDQEALYTVRRTAPLPPFPGALGEPSITIIVPIRFVLAGQS</sequence>
<dbReference type="GO" id="GO:0055085">
    <property type="term" value="P:transmembrane transport"/>
    <property type="evidence" value="ECO:0007669"/>
    <property type="project" value="InterPro"/>
</dbReference>
<dbReference type="InterPro" id="IPR037682">
    <property type="entry name" value="TonB_C"/>
</dbReference>
<evidence type="ECO:0000256" key="6">
    <source>
        <dbReference type="ARBA" id="ARBA00022692"/>
    </source>
</evidence>
<organism evidence="13 14">
    <name type="scientific">Candidatus Muproteobacteria bacterium RBG_16_60_9</name>
    <dbReference type="NCBI Taxonomy" id="1817755"/>
    <lineage>
        <taxon>Bacteria</taxon>
        <taxon>Pseudomonadati</taxon>
        <taxon>Pseudomonadota</taxon>
        <taxon>Candidatus Muproteobacteria</taxon>
    </lineage>
</organism>
<keyword evidence="4 10" id="KW-1003">Cell membrane</keyword>
<dbReference type="EMBL" id="MFSP01000069">
    <property type="protein sequence ID" value="OGI67087.1"/>
    <property type="molecule type" value="Genomic_DNA"/>
</dbReference>
<dbReference type="GO" id="GO:0015031">
    <property type="term" value="P:protein transport"/>
    <property type="evidence" value="ECO:0007669"/>
    <property type="project" value="UniProtKB-UniRule"/>
</dbReference>
<dbReference type="NCBIfam" id="TIGR01352">
    <property type="entry name" value="tonB_Cterm"/>
    <property type="match status" value="1"/>
</dbReference>
<dbReference type="PROSITE" id="PS52015">
    <property type="entry name" value="TONB_CTD"/>
    <property type="match status" value="1"/>
</dbReference>
<comment type="similarity">
    <text evidence="2 10">Belongs to the TonB family.</text>
</comment>
<dbReference type="Gene3D" id="3.30.1150.10">
    <property type="match status" value="1"/>
</dbReference>
<evidence type="ECO:0000313" key="14">
    <source>
        <dbReference type="Proteomes" id="UP000179076"/>
    </source>
</evidence>
<keyword evidence="6" id="KW-0812">Transmembrane</keyword>
<dbReference type="InterPro" id="IPR003538">
    <property type="entry name" value="TonB"/>
</dbReference>
<keyword evidence="7 10" id="KW-0653">Protein transport</keyword>
<keyword evidence="3 10" id="KW-0813">Transport</keyword>
<dbReference type="GO" id="GO:0030288">
    <property type="term" value="C:outer membrane-bounded periplasmic space"/>
    <property type="evidence" value="ECO:0007669"/>
    <property type="project" value="InterPro"/>
</dbReference>
<name>A0A1F6VBQ5_9PROT</name>
<evidence type="ECO:0000313" key="13">
    <source>
        <dbReference type="EMBL" id="OGI67087.1"/>
    </source>
</evidence>
<dbReference type="PANTHER" id="PTHR33446:SF2">
    <property type="entry name" value="PROTEIN TONB"/>
    <property type="match status" value="1"/>
</dbReference>
<evidence type="ECO:0000256" key="11">
    <source>
        <dbReference type="SAM" id="MobiDB-lite"/>
    </source>
</evidence>
<evidence type="ECO:0000256" key="10">
    <source>
        <dbReference type="RuleBase" id="RU362123"/>
    </source>
</evidence>
<evidence type="ECO:0000256" key="8">
    <source>
        <dbReference type="ARBA" id="ARBA00022989"/>
    </source>
</evidence>
<reference evidence="13 14" key="1">
    <citation type="journal article" date="2016" name="Nat. Commun.">
        <title>Thousands of microbial genomes shed light on interconnected biogeochemical processes in an aquifer system.</title>
        <authorList>
            <person name="Anantharaman K."/>
            <person name="Brown C.T."/>
            <person name="Hug L.A."/>
            <person name="Sharon I."/>
            <person name="Castelle C.J."/>
            <person name="Probst A.J."/>
            <person name="Thomas B.C."/>
            <person name="Singh A."/>
            <person name="Wilkins M.J."/>
            <person name="Karaoz U."/>
            <person name="Brodie E.L."/>
            <person name="Williams K.H."/>
            <person name="Hubbard S.S."/>
            <person name="Banfield J.F."/>
        </authorList>
    </citation>
    <scope>NUCLEOTIDE SEQUENCE [LARGE SCALE GENOMIC DNA]</scope>
</reference>
<feature type="compositionally biased region" description="Low complexity" evidence="11">
    <location>
        <begin position="44"/>
        <end position="60"/>
    </location>
</feature>
<keyword evidence="5 10" id="KW-0997">Cell inner membrane</keyword>
<evidence type="ECO:0000256" key="4">
    <source>
        <dbReference type="ARBA" id="ARBA00022475"/>
    </source>
</evidence>
<proteinExistence type="inferred from homology"/>
<dbReference type="GO" id="GO:0098797">
    <property type="term" value="C:plasma membrane protein complex"/>
    <property type="evidence" value="ECO:0007669"/>
    <property type="project" value="TreeGrafter"/>
</dbReference>
<evidence type="ECO:0000256" key="2">
    <source>
        <dbReference type="ARBA" id="ARBA00006555"/>
    </source>
</evidence>
<dbReference type="Pfam" id="PF03544">
    <property type="entry name" value="TonB_C"/>
    <property type="match status" value="1"/>
</dbReference>
<keyword evidence="10" id="KW-0735">Signal-anchor</keyword>
<gene>
    <name evidence="13" type="ORF">A2W18_06725</name>
</gene>
<feature type="region of interest" description="Disordered" evidence="11">
    <location>
        <begin position="37"/>
        <end position="79"/>
    </location>
</feature>
<dbReference type="AlphaFoldDB" id="A0A1F6VBQ5"/>
<dbReference type="PANTHER" id="PTHR33446">
    <property type="entry name" value="PROTEIN TONB-RELATED"/>
    <property type="match status" value="1"/>
</dbReference>
<keyword evidence="9" id="KW-0472">Membrane</keyword>
<dbReference type="PRINTS" id="PR01374">
    <property type="entry name" value="TONBPROTEIN"/>
</dbReference>
<dbReference type="InterPro" id="IPR051045">
    <property type="entry name" value="TonB-dependent_transducer"/>
</dbReference>
<comment type="subcellular location">
    <subcellularLocation>
        <location evidence="1 10">Cell inner membrane</location>
        <topology evidence="1 10">Single-pass membrane protein</topology>
        <orientation evidence="1 10">Periplasmic side</orientation>
    </subcellularLocation>
</comment>
<evidence type="ECO:0000256" key="5">
    <source>
        <dbReference type="ARBA" id="ARBA00022519"/>
    </source>
</evidence>
<dbReference type="SUPFAM" id="SSF74653">
    <property type="entry name" value="TolA/TonB C-terminal domain"/>
    <property type="match status" value="1"/>
</dbReference>
<dbReference type="GO" id="GO:0015891">
    <property type="term" value="P:siderophore transport"/>
    <property type="evidence" value="ECO:0007669"/>
    <property type="project" value="InterPro"/>
</dbReference>
<feature type="domain" description="TonB C-terminal" evidence="12">
    <location>
        <begin position="106"/>
        <end position="200"/>
    </location>
</feature>